<protein>
    <recommendedName>
        <fullName evidence="5">Bacterial virulence protein VirB8 domain-containing protein</fullName>
    </recommendedName>
</protein>
<dbReference type="RefSeq" id="WP_340526928.1">
    <property type="nucleotide sequence ID" value="NZ_FMSH01000308.1"/>
</dbReference>
<accession>A0A1K0IIM1</accession>
<evidence type="ECO:0000256" key="2">
    <source>
        <dbReference type="ARBA" id="ARBA00022692"/>
    </source>
</evidence>
<dbReference type="Gene3D" id="3.10.450.230">
    <property type="entry name" value="VirB8 protein"/>
    <property type="match status" value="1"/>
</dbReference>
<keyword evidence="4" id="KW-0472">Membrane</keyword>
<dbReference type="Pfam" id="PF04335">
    <property type="entry name" value="VirB8"/>
    <property type="match status" value="1"/>
</dbReference>
<organism evidence="6">
    <name type="scientific">Cupriavidus necator</name>
    <name type="common">Alcaligenes eutrophus</name>
    <name type="synonym">Ralstonia eutropha</name>
    <dbReference type="NCBI Taxonomy" id="106590"/>
    <lineage>
        <taxon>Bacteria</taxon>
        <taxon>Pseudomonadati</taxon>
        <taxon>Pseudomonadota</taxon>
        <taxon>Betaproteobacteria</taxon>
        <taxon>Burkholderiales</taxon>
        <taxon>Burkholderiaceae</taxon>
        <taxon>Cupriavidus</taxon>
    </lineage>
</organism>
<dbReference type="InterPro" id="IPR032710">
    <property type="entry name" value="NTF2-like_dom_sf"/>
</dbReference>
<comment type="subcellular location">
    <subcellularLocation>
        <location evidence="1">Membrane</location>
        <topology evidence="1">Single-pass membrane protein</topology>
    </subcellularLocation>
</comment>
<dbReference type="InterPro" id="IPR035658">
    <property type="entry name" value="TrbF"/>
</dbReference>
<evidence type="ECO:0000256" key="1">
    <source>
        <dbReference type="ARBA" id="ARBA00004167"/>
    </source>
</evidence>
<feature type="domain" description="Bacterial virulence protein VirB8" evidence="5">
    <location>
        <begin position="27"/>
        <end position="232"/>
    </location>
</feature>
<dbReference type="EMBL" id="FMSH01000308">
    <property type="protein sequence ID" value="SCU77666.1"/>
    <property type="molecule type" value="Genomic_DNA"/>
</dbReference>
<keyword evidence="2" id="KW-0812">Transmembrane</keyword>
<name>A0A1K0IIM1_CUPNE</name>
<evidence type="ECO:0000256" key="3">
    <source>
        <dbReference type="ARBA" id="ARBA00022989"/>
    </source>
</evidence>
<dbReference type="CDD" id="cd16425">
    <property type="entry name" value="TrbF"/>
    <property type="match status" value="1"/>
</dbReference>
<gene>
    <name evidence="6" type="ORF">CNECB9_3760061</name>
</gene>
<dbReference type="InterPro" id="IPR007430">
    <property type="entry name" value="VirB8"/>
</dbReference>
<proteinExistence type="predicted"/>
<dbReference type="GO" id="GO:0016020">
    <property type="term" value="C:membrane"/>
    <property type="evidence" value="ECO:0007669"/>
    <property type="project" value="UniProtKB-SubCell"/>
</dbReference>
<evidence type="ECO:0000259" key="5">
    <source>
        <dbReference type="Pfam" id="PF04335"/>
    </source>
</evidence>
<evidence type="ECO:0000313" key="6">
    <source>
        <dbReference type="EMBL" id="SCU77666.1"/>
    </source>
</evidence>
<reference evidence="6" key="1">
    <citation type="submission" date="2016-09" db="EMBL/GenBank/DDBJ databases">
        <authorList>
            <person name="Capua I."/>
            <person name="De Benedictis P."/>
            <person name="Joannis T."/>
            <person name="Lombin L.H."/>
            <person name="Cattoli G."/>
        </authorList>
    </citation>
    <scope>NUCLEOTIDE SEQUENCE</scope>
    <source>
        <strain evidence="6">B9</strain>
    </source>
</reference>
<dbReference type="AlphaFoldDB" id="A0A1K0IIM1"/>
<dbReference type="SUPFAM" id="SSF54427">
    <property type="entry name" value="NTF2-like"/>
    <property type="match status" value="1"/>
</dbReference>
<sequence length="235" mass="26301">MPLFSRRNESKKVLSPAPGMYAGEDVTQFLFDRTARVMVERNHWKLATLVAALVAVAAVMTRQPPEPVVRVVGVSADVNGRPVARELDAYQPKALEIQVAFRDVVTRMFTIEPVLTPEIEDSRIFQNINGVKKQMVGAARKQFEDWLSEDAPFRAIAQSPSLVREVQVTNIALLPDNTVAVEFVTSTRDEGSKTRRQRYAMTFRYQIDPPKSDAALTSNPFGIYPVFFSIQKSAA</sequence>
<keyword evidence="3" id="KW-1133">Transmembrane helix</keyword>
<evidence type="ECO:0000256" key="4">
    <source>
        <dbReference type="ARBA" id="ARBA00023136"/>
    </source>
</evidence>